<gene>
    <name evidence="1" type="ORF">US90_C0006G0020</name>
</gene>
<proteinExistence type="predicted"/>
<dbReference type="Proteomes" id="UP000034406">
    <property type="component" value="Unassembled WGS sequence"/>
</dbReference>
<protein>
    <submittedName>
        <fullName evidence="1">Uncharacterized protein</fullName>
    </submittedName>
</protein>
<organism evidence="1 2">
    <name type="scientific">Candidatus Shapirobacteria bacterium GW2011_GWE2_38_30</name>
    <dbReference type="NCBI Taxonomy" id="1618490"/>
    <lineage>
        <taxon>Bacteria</taxon>
        <taxon>Candidatus Shapironibacteriota</taxon>
    </lineage>
</organism>
<dbReference type="AlphaFoldDB" id="A0A0G0JUY5"/>
<accession>A0A0G0JUY5</accession>
<dbReference type="STRING" id="1618490.US90_C0006G0020"/>
<dbReference type="EMBL" id="LBUT01000006">
    <property type="protein sequence ID" value="KKQ70467.1"/>
    <property type="molecule type" value="Genomic_DNA"/>
</dbReference>
<sequence>MNGPIEDSKRYEIALERAQKAREILILNCLPLARTTSTPELVDYFIVPAAFVNNGNTNYPKYINRAHPDKLLNPTTDVIVNIAPGLGYVLYARVRFSV</sequence>
<evidence type="ECO:0000313" key="1">
    <source>
        <dbReference type="EMBL" id="KKQ70467.1"/>
    </source>
</evidence>
<name>A0A0G0JUY5_9BACT</name>
<evidence type="ECO:0000313" key="2">
    <source>
        <dbReference type="Proteomes" id="UP000034406"/>
    </source>
</evidence>
<reference evidence="1 2" key="1">
    <citation type="journal article" date="2015" name="Nature">
        <title>rRNA introns, odd ribosomes, and small enigmatic genomes across a large radiation of phyla.</title>
        <authorList>
            <person name="Brown C.T."/>
            <person name="Hug L.A."/>
            <person name="Thomas B.C."/>
            <person name="Sharon I."/>
            <person name="Castelle C.J."/>
            <person name="Singh A."/>
            <person name="Wilkins M.J."/>
            <person name="Williams K.H."/>
            <person name="Banfield J.F."/>
        </authorList>
    </citation>
    <scope>NUCLEOTIDE SEQUENCE [LARGE SCALE GENOMIC DNA]</scope>
</reference>
<comment type="caution">
    <text evidence="1">The sequence shown here is derived from an EMBL/GenBank/DDBJ whole genome shotgun (WGS) entry which is preliminary data.</text>
</comment>